<dbReference type="EMBL" id="JAPCWZ010000009">
    <property type="protein sequence ID" value="KAK8851900.1"/>
    <property type="molecule type" value="Genomic_DNA"/>
</dbReference>
<feature type="compositionally biased region" description="Polar residues" evidence="1">
    <location>
        <begin position="18"/>
        <end position="33"/>
    </location>
</feature>
<name>A0ABR2HS35_9PEZI</name>
<organism evidence="2 3">
    <name type="scientific">Apiospora arundinis</name>
    <dbReference type="NCBI Taxonomy" id="335852"/>
    <lineage>
        <taxon>Eukaryota</taxon>
        <taxon>Fungi</taxon>
        <taxon>Dikarya</taxon>
        <taxon>Ascomycota</taxon>
        <taxon>Pezizomycotina</taxon>
        <taxon>Sordariomycetes</taxon>
        <taxon>Xylariomycetidae</taxon>
        <taxon>Amphisphaeriales</taxon>
        <taxon>Apiosporaceae</taxon>
        <taxon>Apiospora</taxon>
    </lineage>
</organism>
<feature type="compositionally biased region" description="Basic and acidic residues" evidence="1">
    <location>
        <begin position="34"/>
        <end position="45"/>
    </location>
</feature>
<keyword evidence="3" id="KW-1185">Reference proteome</keyword>
<reference evidence="2 3" key="1">
    <citation type="journal article" date="2024" name="IMA Fungus">
        <title>Apiospora arundinis, a panoply of carbohydrate-active enzymes and secondary metabolites.</title>
        <authorList>
            <person name="Sorensen T."/>
            <person name="Petersen C."/>
            <person name="Muurmann A.T."/>
            <person name="Christiansen J.V."/>
            <person name="Brundto M.L."/>
            <person name="Overgaard C.K."/>
            <person name="Boysen A.T."/>
            <person name="Wollenberg R.D."/>
            <person name="Larsen T.O."/>
            <person name="Sorensen J.L."/>
            <person name="Nielsen K.L."/>
            <person name="Sondergaard T.E."/>
        </authorList>
    </citation>
    <scope>NUCLEOTIDE SEQUENCE [LARGE SCALE GENOMIC DNA]</scope>
    <source>
        <strain evidence="2 3">AAU 773</strain>
    </source>
</reference>
<accession>A0ABR2HS35</accession>
<feature type="region of interest" description="Disordered" evidence="1">
    <location>
        <begin position="1"/>
        <end position="45"/>
    </location>
</feature>
<proteinExistence type="predicted"/>
<dbReference type="Proteomes" id="UP001390339">
    <property type="component" value="Unassembled WGS sequence"/>
</dbReference>
<comment type="caution">
    <text evidence="2">The sequence shown here is derived from an EMBL/GenBank/DDBJ whole genome shotgun (WGS) entry which is preliminary data.</text>
</comment>
<evidence type="ECO:0000313" key="3">
    <source>
        <dbReference type="Proteomes" id="UP001390339"/>
    </source>
</evidence>
<evidence type="ECO:0000313" key="2">
    <source>
        <dbReference type="EMBL" id="KAK8851900.1"/>
    </source>
</evidence>
<sequence>MAKGAAYAPKPPAKGQKSLKSTEPVNRPGQSRSQDIDESQHGRGDPYARLLNAERECRDKFGCYNCMTLKYMFEFEPDQTIQVRRMDMPWCPIESLRRVCVDCGISIGLYRPGHVVARTQSSSCWVCDCPRAHEKDEDPAGSEQPRCNDCGMTQPFSSPASAQNHLTDIVSIFPLRRNRRFAIARGINAPSAEPVRKTSIPFLLCSTSAPVSLTPPYQYAEMASEPDEGTWSSEQ</sequence>
<evidence type="ECO:0008006" key="4">
    <source>
        <dbReference type="Google" id="ProtNLM"/>
    </source>
</evidence>
<gene>
    <name evidence="2" type="ORF">PGQ11_014379</name>
</gene>
<protein>
    <recommendedName>
        <fullName evidence="4">Stc1 domain-containing protein</fullName>
    </recommendedName>
</protein>
<evidence type="ECO:0000256" key="1">
    <source>
        <dbReference type="SAM" id="MobiDB-lite"/>
    </source>
</evidence>